<dbReference type="Gene3D" id="1.20.1080.10">
    <property type="entry name" value="Glycerol uptake facilitator protein"/>
    <property type="match status" value="1"/>
</dbReference>
<feature type="transmembrane region" description="Helical" evidence="7">
    <location>
        <begin position="460"/>
        <end position="481"/>
    </location>
</feature>
<dbReference type="OrthoDB" id="3222at2759"/>
<evidence type="ECO:0000313" key="8">
    <source>
        <dbReference type="EMBL" id="KIW01322.1"/>
    </source>
</evidence>
<feature type="region of interest" description="Disordered" evidence="6">
    <location>
        <begin position="217"/>
        <end position="283"/>
    </location>
</feature>
<dbReference type="PANTHER" id="PTHR19139">
    <property type="entry name" value="AQUAPORIN TRANSPORTER"/>
    <property type="match status" value="1"/>
</dbReference>
<keyword evidence="4 7" id="KW-1133">Transmembrane helix</keyword>
<dbReference type="PRINTS" id="PR00783">
    <property type="entry name" value="MINTRINSICP"/>
</dbReference>
<feature type="region of interest" description="Disordered" evidence="6">
    <location>
        <begin position="137"/>
        <end position="178"/>
    </location>
</feature>
<evidence type="ECO:0000256" key="1">
    <source>
        <dbReference type="ARBA" id="ARBA00004141"/>
    </source>
</evidence>
<keyword evidence="5 7" id="KW-0472">Membrane</keyword>
<evidence type="ECO:0000256" key="4">
    <source>
        <dbReference type="ARBA" id="ARBA00022989"/>
    </source>
</evidence>
<dbReference type="GO" id="GO:0005886">
    <property type="term" value="C:plasma membrane"/>
    <property type="evidence" value="ECO:0007669"/>
    <property type="project" value="TreeGrafter"/>
</dbReference>
<evidence type="ECO:0000256" key="5">
    <source>
        <dbReference type="ARBA" id="ARBA00023136"/>
    </source>
</evidence>
<dbReference type="STRING" id="253628.A0A0D1YKC2"/>
<keyword evidence="3 7" id="KW-0812">Transmembrane</keyword>
<dbReference type="GeneID" id="27315070"/>
<name>A0A0D1YKC2_9PEZI</name>
<feature type="compositionally biased region" description="Polar residues" evidence="6">
    <location>
        <begin position="217"/>
        <end position="228"/>
    </location>
</feature>
<dbReference type="VEuPathDB" id="FungiDB:PV09_07097"/>
<feature type="transmembrane region" description="Helical" evidence="7">
    <location>
        <begin position="389"/>
        <end position="410"/>
    </location>
</feature>
<gene>
    <name evidence="8" type="ORF">PV09_07097</name>
</gene>
<dbReference type="SUPFAM" id="SSF81338">
    <property type="entry name" value="Aquaporin-like"/>
    <property type="match status" value="1"/>
</dbReference>
<dbReference type="HOGENOM" id="CLU_449190_0_0_1"/>
<feature type="compositionally biased region" description="Low complexity" evidence="6">
    <location>
        <begin position="144"/>
        <end position="153"/>
    </location>
</feature>
<feature type="transmembrane region" description="Helical" evidence="7">
    <location>
        <begin position="342"/>
        <end position="362"/>
    </location>
</feature>
<comment type="subcellular location">
    <subcellularLocation>
        <location evidence="1">Membrane</location>
        <topology evidence="1">Multi-pass membrane protein</topology>
    </subcellularLocation>
</comment>
<dbReference type="InParanoid" id="A0A0D1YKC2"/>
<evidence type="ECO:0008006" key="10">
    <source>
        <dbReference type="Google" id="ProtNLM"/>
    </source>
</evidence>
<protein>
    <recommendedName>
        <fullName evidence="10">Aquaporin</fullName>
    </recommendedName>
</protein>
<evidence type="ECO:0000256" key="7">
    <source>
        <dbReference type="SAM" id="Phobius"/>
    </source>
</evidence>
<reference evidence="8 9" key="1">
    <citation type="submission" date="2015-01" db="EMBL/GenBank/DDBJ databases">
        <title>The Genome Sequence of Ochroconis gallopava CBS43764.</title>
        <authorList>
            <consortium name="The Broad Institute Genomics Platform"/>
            <person name="Cuomo C."/>
            <person name="de Hoog S."/>
            <person name="Gorbushina A."/>
            <person name="Stielow B."/>
            <person name="Teixiera M."/>
            <person name="Abouelleil A."/>
            <person name="Chapman S.B."/>
            <person name="Priest M."/>
            <person name="Young S.K."/>
            <person name="Wortman J."/>
            <person name="Nusbaum C."/>
            <person name="Birren B."/>
        </authorList>
    </citation>
    <scope>NUCLEOTIDE SEQUENCE [LARGE SCALE GENOMIC DNA]</scope>
    <source>
        <strain evidence="8 9">CBS 43764</strain>
    </source>
</reference>
<dbReference type="InterPro" id="IPR034294">
    <property type="entry name" value="Aquaporin_transptr"/>
</dbReference>
<accession>A0A0D1YKC2</accession>
<dbReference type="InterPro" id="IPR000425">
    <property type="entry name" value="MIP"/>
</dbReference>
<evidence type="ECO:0000256" key="2">
    <source>
        <dbReference type="ARBA" id="ARBA00006175"/>
    </source>
</evidence>
<evidence type="ECO:0000313" key="9">
    <source>
        <dbReference type="Proteomes" id="UP000053259"/>
    </source>
</evidence>
<dbReference type="AlphaFoldDB" id="A0A0D1YKC2"/>
<evidence type="ECO:0000256" key="6">
    <source>
        <dbReference type="SAM" id="MobiDB-lite"/>
    </source>
</evidence>
<proteinExistence type="inferred from homology"/>
<dbReference type="GO" id="GO:0015250">
    <property type="term" value="F:water channel activity"/>
    <property type="evidence" value="ECO:0007669"/>
    <property type="project" value="TreeGrafter"/>
</dbReference>
<sequence length="608" mass="66150">MTSVPPIPPLKSSQRLSLPANLSKAPSVRIVDNPDGSLSFSEPSPRRLGRSQNSDDDPRRIAQNAVRQAAGGSGDRPILDRGRPKIGPPETPQRQDSARSPPGTRTPFELDLDDGFSYIEDDADIVAASQARFHSPTKVNTVSTQATTRTQARPQINQQLPPPRRNGSFGNGKPRGLSFQDARQFMRSGRIVRPGSWYEGPSPITARAAEIVSAAPTTTISRSRSLSPQVPRARSRSPVERMCRDEEEGFPSVKFELSSCSDQGEGSRDSTLPPKRASSKSPRKRPLLLLARSHLVAAIGEFMGTMCFLFTAFGGVSVAAVGSRNSSRATENSDSGDANLSGLLYMSFAFGISYLINVWVFFRASEGLFNPAVTLAFLLTRTNDLARSIVLLVSQLMGAIAASALALALFQTIAPLRTTPSDDVSIPRALFIEAAMTAQLVLTILMLAREKHRTTSVAPLGIGLALVFGELVGIFWTGGSLNPARSFGPNVVSWNWKSNHWIYWIGPFVGSLIAVTIHRILIRLAHVLGARNHRNDVHLAQRHQMTSVSEKENENVANASDNAMTSKALQSFRYTDSDLTGIINLWHRSSIQGERGLIVESADRRAKL</sequence>
<dbReference type="InterPro" id="IPR023271">
    <property type="entry name" value="Aquaporin-like"/>
</dbReference>
<dbReference type="RefSeq" id="XP_016211191.1">
    <property type="nucleotide sequence ID" value="XM_016360819.1"/>
</dbReference>
<comment type="similarity">
    <text evidence="2">Belongs to the MIP/aquaporin (TC 1.A.8) family.</text>
</comment>
<dbReference type="Pfam" id="PF00230">
    <property type="entry name" value="MIP"/>
    <property type="match status" value="1"/>
</dbReference>
<feature type="transmembrane region" description="Helical" evidence="7">
    <location>
        <begin position="501"/>
        <end position="522"/>
    </location>
</feature>
<organism evidence="8 9">
    <name type="scientific">Verruconis gallopava</name>
    <dbReference type="NCBI Taxonomy" id="253628"/>
    <lineage>
        <taxon>Eukaryota</taxon>
        <taxon>Fungi</taxon>
        <taxon>Dikarya</taxon>
        <taxon>Ascomycota</taxon>
        <taxon>Pezizomycotina</taxon>
        <taxon>Dothideomycetes</taxon>
        <taxon>Pleosporomycetidae</taxon>
        <taxon>Venturiales</taxon>
        <taxon>Sympoventuriaceae</taxon>
        <taxon>Verruconis</taxon>
    </lineage>
</organism>
<dbReference type="EMBL" id="KN847555">
    <property type="protein sequence ID" value="KIW01322.1"/>
    <property type="molecule type" value="Genomic_DNA"/>
</dbReference>
<dbReference type="PANTHER" id="PTHR19139:SF199">
    <property type="entry name" value="MIP17260P"/>
    <property type="match status" value="1"/>
</dbReference>
<evidence type="ECO:0000256" key="3">
    <source>
        <dbReference type="ARBA" id="ARBA00022692"/>
    </source>
</evidence>
<feature type="region of interest" description="Disordered" evidence="6">
    <location>
        <begin position="1"/>
        <end position="114"/>
    </location>
</feature>
<dbReference type="Proteomes" id="UP000053259">
    <property type="component" value="Unassembled WGS sequence"/>
</dbReference>
<keyword evidence="9" id="KW-1185">Reference proteome</keyword>
<feature type="transmembrane region" description="Helical" evidence="7">
    <location>
        <begin position="295"/>
        <end position="322"/>
    </location>
</feature>